<keyword evidence="6 10" id="KW-0663">Pyridoxal phosphate</keyword>
<dbReference type="NCBIfam" id="TIGR01821">
    <property type="entry name" value="5aminolev_synth"/>
    <property type="match status" value="1"/>
</dbReference>
<evidence type="ECO:0000256" key="7">
    <source>
        <dbReference type="ARBA" id="ARBA00023133"/>
    </source>
</evidence>
<comment type="pathway">
    <text evidence="2 11">Porphyrin-containing compound metabolism; protoporphyrin-IX biosynthesis; 5-aminolevulinate from glycine: step 1/1.</text>
</comment>
<keyword evidence="5 11" id="KW-0808">Transferase</keyword>
<dbReference type="SUPFAM" id="SSF53383">
    <property type="entry name" value="PLP-dependent transferases"/>
    <property type="match status" value="1"/>
</dbReference>
<keyword evidence="14" id="KW-1185">Reference proteome</keyword>
<dbReference type="CDD" id="cd06454">
    <property type="entry name" value="KBL_like"/>
    <property type="match status" value="1"/>
</dbReference>
<evidence type="ECO:0000256" key="5">
    <source>
        <dbReference type="ARBA" id="ARBA00022679"/>
    </source>
</evidence>
<keyword evidence="7 11" id="KW-0350">Heme biosynthesis</keyword>
<dbReference type="AlphaFoldDB" id="A0A2R4WF88"/>
<dbReference type="PROSITE" id="PS00599">
    <property type="entry name" value="AA_TRANSFER_CLASS_2"/>
    <property type="match status" value="1"/>
</dbReference>
<dbReference type="InterPro" id="IPR001917">
    <property type="entry name" value="Aminotrans_II_pyridoxalP_BS"/>
</dbReference>
<dbReference type="GO" id="GO:0006782">
    <property type="term" value="P:protoporphyrinogen IX biosynthetic process"/>
    <property type="evidence" value="ECO:0007669"/>
    <property type="project" value="UniProtKB-UniRule"/>
</dbReference>
<protein>
    <recommendedName>
        <fullName evidence="11">5-aminolevulinate synthase</fullName>
        <ecNumber evidence="11">2.3.1.37</ecNumber>
    </recommendedName>
    <alternativeName>
        <fullName evidence="11">5-aminolevulinic acid synthase</fullName>
    </alternativeName>
    <alternativeName>
        <fullName evidence="11">Delta-ALA synthase</fullName>
    </alternativeName>
    <alternativeName>
        <fullName evidence="11">Delta-aminolevulinate synthase</fullName>
    </alternativeName>
</protein>
<dbReference type="InterPro" id="IPR015422">
    <property type="entry name" value="PyrdxlP-dep_Trfase_small"/>
</dbReference>
<dbReference type="FunFam" id="3.40.640.10:FF:000006">
    <property type="entry name" value="5-aminolevulinate synthase, mitochondrial"/>
    <property type="match status" value="1"/>
</dbReference>
<comment type="cofactor">
    <cofactor evidence="1 10">
        <name>pyridoxal 5'-phosphate</name>
        <dbReference type="ChEBI" id="CHEBI:597326"/>
    </cofactor>
</comment>
<comment type="subunit">
    <text evidence="4">Homodimer.</text>
</comment>
<evidence type="ECO:0000256" key="3">
    <source>
        <dbReference type="ARBA" id="ARBA00008392"/>
    </source>
</evidence>
<evidence type="ECO:0000313" key="14">
    <source>
        <dbReference type="Proteomes" id="UP000244755"/>
    </source>
</evidence>
<comment type="similarity">
    <text evidence="3 10">Belongs to the class-II pyridoxal-phosphate-dependent aminotransferase family.</text>
</comment>
<dbReference type="PANTHER" id="PTHR13693">
    <property type="entry name" value="CLASS II AMINOTRANSFERASE/8-AMINO-7-OXONONANOATE SYNTHASE"/>
    <property type="match status" value="1"/>
</dbReference>
<reference evidence="13 14" key="1">
    <citation type="submission" date="2018-04" db="EMBL/GenBank/DDBJ databases">
        <title>Methylobacterium sp. PR1016A genome.</title>
        <authorList>
            <person name="Park W."/>
        </authorList>
    </citation>
    <scope>NUCLEOTIDE SEQUENCE [LARGE SCALE GENOMIC DNA]</scope>
    <source>
        <strain evidence="13 14">PR1016A</strain>
    </source>
</reference>
<dbReference type="Pfam" id="PF00155">
    <property type="entry name" value="Aminotran_1_2"/>
    <property type="match status" value="1"/>
</dbReference>
<dbReference type="PANTHER" id="PTHR13693:SF102">
    <property type="entry name" value="2-AMINO-3-KETOBUTYRATE COENZYME A LIGASE, MITOCHONDRIAL"/>
    <property type="match status" value="1"/>
</dbReference>
<dbReference type="InterPro" id="IPR015424">
    <property type="entry name" value="PyrdxlP-dep_Trfase"/>
</dbReference>
<evidence type="ECO:0000256" key="2">
    <source>
        <dbReference type="ARBA" id="ARBA00005029"/>
    </source>
</evidence>
<name>A0A2R4WF88_9HYPH</name>
<dbReference type="InterPro" id="IPR010961">
    <property type="entry name" value="4pyrrol_synth_NH2levulA_synth"/>
</dbReference>
<dbReference type="InterPro" id="IPR015421">
    <property type="entry name" value="PyrdxlP-dep_Trfase_major"/>
</dbReference>
<evidence type="ECO:0000256" key="11">
    <source>
        <dbReference type="RuleBase" id="RU910713"/>
    </source>
</evidence>
<gene>
    <name evidence="13" type="primary">hemA</name>
    <name evidence="13" type="ORF">DA075_04110</name>
</gene>
<evidence type="ECO:0000256" key="4">
    <source>
        <dbReference type="ARBA" id="ARBA00011738"/>
    </source>
</evidence>
<dbReference type="OrthoDB" id="9807157at2"/>
<evidence type="ECO:0000256" key="8">
    <source>
        <dbReference type="ARBA" id="ARBA00023315"/>
    </source>
</evidence>
<evidence type="ECO:0000256" key="9">
    <source>
        <dbReference type="ARBA" id="ARBA00047654"/>
    </source>
</evidence>
<evidence type="ECO:0000256" key="6">
    <source>
        <dbReference type="ARBA" id="ARBA00022898"/>
    </source>
</evidence>
<dbReference type="Gene3D" id="3.40.640.10">
    <property type="entry name" value="Type I PLP-dependent aspartate aminotransferase-like (Major domain)"/>
    <property type="match status" value="1"/>
</dbReference>
<keyword evidence="8 11" id="KW-0012">Acyltransferase</keyword>
<dbReference type="GO" id="GO:0030170">
    <property type="term" value="F:pyridoxal phosphate binding"/>
    <property type="evidence" value="ECO:0007669"/>
    <property type="project" value="UniProtKB-UniRule"/>
</dbReference>
<evidence type="ECO:0000256" key="1">
    <source>
        <dbReference type="ARBA" id="ARBA00001933"/>
    </source>
</evidence>
<sequence>MDYEAMFSAALQGLHREGRYRIFTDLERQAGRFPYATQHGAHGTREVTVWCSNDYLGMGQHPAVTGAMHEAIDRCGAGAGGTRNISGTNHYHVLLEQELADLHGKEAALLFTSGYVSNWAGLGTLASKLPGCVVFSDEGNHASMIEGIRSSRAERHIFRHNDPDDLDRKLRLVDPDLPKLVAFESVYSMDGDIAPIAELCDVAEAHGAMTYLDEVHAVGLYGPRGGGIAEREGLMHRLTVIEGTLGKAFAVSGGYIAASSALCDFVRSFASGFIFTTSLPPAIAAGAAASIRHLKASGTERARHQDRVAAVRRRLSAIGIPLLDNPSHIVPVMVGDPVQCKQISDTLLDEFAIYVQPINYPTVPRGTERLRITPSPLHSDADIDHLALALGTIWGRIGLARAA</sequence>
<accession>A0A2R4WF88</accession>
<dbReference type="GO" id="GO:0003870">
    <property type="term" value="F:5-aminolevulinate synthase activity"/>
    <property type="evidence" value="ECO:0007669"/>
    <property type="project" value="UniProtKB-EC"/>
</dbReference>
<dbReference type="KEGG" id="mee:DA075_04110"/>
<dbReference type="EMBL" id="CP028843">
    <property type="protein sequence ID" value="AWB20217.1"/>
    <property type="molecule type" value="Genomic_DNA"/>
</dbReference>
<evidence type="ECO:0000313" key="13">
    <source>
        <dbReference type="EMBL" id="AWB20217.1"/>
    </source>
</evidence>
<proteinExistence type="inferred from homology"/>
<evidence type="ECO:0000256" key="10">
    <source>
        <dbReference type="RuleBase" id="RU003693"/>
    </source>
</evidence>
<dbReference type="InterPro" id="IPR004839">
    <property type="entry name" value="Aminotransferase_I/II_large"/>
</dbReference>
<comment type="catalytic activity">
    <reaction evidence="9 11">
        <text>succinyl-CoA + glycine + H(+) = 5-aminolevulinate + CO2 + CoA</text>
        <dbReference type="Rhea" id="RHEA:12921"/>
        <dbReference type="ChEBI" id="CHEBI:15378"/>
        <dbReference type="ChEBI" id="CHEBI:16526"/>
        <dbReference type="ChEBI" id="CHEBI:57287"/>
        <dbReference type="ChEBI" id="CHEBI:57292"/>
        <dbReference type="ChEBI" id="CHEBI:57305"/>
        <dbReference type="ChEBI" id="CHEBI:356416"/>
        <dbReference type="EC" id="2.3.1.37"/>
    </reaction>
</comment>
<evidence type="ECO:0000259" key="12">
    <source>
        <dbReference type="Pfam" id="PF00155"/>
    </source>
</evidence>
<dbReference type="RefSeq" id="WP_099952129.1">
    <property type="nucleotide sequence ID" value="NZ_CP028843.1"/>
</dbReference>
<dbReference type="InterPro" id="IPR050087">
    <property type="entry name" value="AON_synthase_class-II"/>
</dbReference>
<feature type="domain" description="Aminotransferase class I/classII large" evidence="12">
    <location>
        <begin position="46"/>
        <end position="389"/>
    </location>
</feature>
<dbReference type="Proteomes" id="UP000244755">
    <property type="component" value="Chromosome 1"/>
</dbReference>
<dbReference type="Gene3D" id="3.90.1150.10">
    <property type="entry name" value="Aspartate Aminotransferase, domain 1"/>
    <property type="match status" value="1"/>
</dbReference>
<dbReference type="UniPathway" id="UPA00251">
    <property type="reaction ID" value="UER00375"/>
</dbReference>
<dbReference type="EC" id="2.3.1.37" evidence="11"/>
<organism evidence="13 14">
    <name type="scientific">Methylobacterium currus</name>
    <dbReference type="NCBI Taxonomy" id="2051553"/>
    <lineage>
        <taxon>Bacteria</taxon>
        <taxon>Pseudomonadati</taxon>
        <taxon>Pseudomonadota</taxon>
        <taxon>Alphaproteobacteria</taxon>
        <taxon>Hyphomicrobiales</taxon>
        <taxon>Methylobacteriaceae</taxon>
        <taxon>Methylobacterium</taxon>
    </lineage>
</organism>